<proteinExistence type="predicted"/>
<feature type="signal peptide" evidence="1">
    <location>
        <begin position="1"/>
        <end position="19"/>
    </location>
</feature>
<feature type="chain" id="PRO_5040307026" evidence="1">
    <location>
        <begin position="20"/>
        <end position="114"/>
    </location>
</feature>
<comment type="caution">
    <text evidence="2">The sequence shown here is derived from an EMBL/GenBank/DDBJ whole genome shotgun (WGS) entry which is preliminary data.</text>
</comment>
<dbReference type="EMBL" id="CABFNQ020000710">
    <property type="protein sequence ID" value="CAH0025425.1"/>
    <property type="molecule type" value="Genomic_DNA"/>
</dbReference>
<gene>
    <name evidence="2" type="ORF">CRHIZ90672A_00008216</name>
</gene>
<dbReference type="Proteomes" id="UP000696573">
    <property type="component" value="Unassembled WGS sequence"/>
</dbReference>
<dbReference type="AlphaFoldDB" id="A0A9N9VN86"/>
<keyword evidence="3" id="KW-1185">Reference proteome</keyword>
<evidence type="ECO:0000256" key="1">
    <source>
        <dbReference type="SAM" id="SignalP"/>
    </source>
</evidence>
<dbReference type="OrthoDB" id="5119314at2759"/>
<reference evidence="2" key="1">
    <citation type="submission" date="2021-10" db="EMBL/GenBank/DDBJ databases">
        <authorList>
            <person name="Piombo E."/>
        </authorList>
    </citation>
    <scope>NUCLEOTIDE SEQUENCE</scope>
</reference>
<protein>
    <submittedName>
        <fullName evidence="2">Uncharacterized protein</fullName>
    </submittedName>
</protein>
<accession>A0A9N9VN86</accession>
<evidence type="ECO:0000313" key="3">
    <source>
        <dbReference type="Proteomes" id="UP000696573"/>
    </source>
</evidence>
<sequence>MFFSKAIVAAFALATSVSAVPQSGSRPLGWIYGYSQTGCAGDVQATYEVHSLADCFGFTSEGHTSIKYVRSAWKDDDPKLVGITDGGCIGAAHAKVNSASCASGSQPLKSGRFE</sequence>
<organism evidence="2 3">
    <name type="scientific">Clonostachys rhizophaga</name>
    <dbReference type="NCBI Taxonomy" id="160324"/>
    <lineage>
        <taxon>Eukaryota</taxon>
        <taxon>Fungi</taxon>
        <taxon>Dikarya</taxon>
        <taxon>Ascomycota</taxon>
        <taxon>Pezizomycotina</taxon>
        <taxon>Sordariomycetes</taxon>
        <taxon>Hypocreomycetidae</taxon>
        <taxon>Hypocreales</taxon>
        <taxon>Bionectriaceae</taxon>
        <taxon>Clonostachys</taxon>
    </lineage>
</organism>
<name>A0A9N9VN86_9HYPO</name>
<evidence type="ECO:0000313" key="2">
    <source>
        <dbReference type="EMBL" id="CAH0025425.1"/>
    </source>
</evidence>
<keyword evidence="1" id="KW-0732">Signal</keyword>